<dbReference type="GO" id="GO:0008168">
    <property type="term" value="F:methyltransferase activity"/>
    <property type="evidence" value="ECO:0007669"/>
    <property type="project" value="UniProtKB-KW"/>
</dbReference>
<protein>
    <submittedName>
        <fullName evidence="2">Methyltransferase family protein</fullName>
    </submittedName>
</protein>
<accession>A0A6I7HTK8</accession>
<evidence type="ECO:0000313" key="3">
    <source>
        <dbReference type="Proteomes" id="UP000252582"/>
    </source>
</evidence>
<gene>
    <name evidence="2" type="ORF">DFR48_101154</name>
</gene>
<dbReference type="AlphaFoldDB" id="A0A6I7HTK8"/>
<dbReference type="Gene3D" id="3.40.50.150">
    <property type="entry name" value="Vaccinia Virus protein VP39"/>
    <property type="match status" value="1"/>
</dbReference>
<dbReference type="InterPro" id="IPR029063">
    <property type="entry name" value="SAM-dependent_MTases_sf"/>
</dbReference>
<feature type="domain" description="Methyltransferase" evidence="1">
    <location>
        <begin position="1"/>
        <end position="64"/>
    </location>
</feature>
<evidence type="ECO:0000313" key="2">
    <source>
        <dbReference type="EMBL" id="RCW28145.1"/>
    </source>
</evidence>
<evidence type="ECO:0000259" key="1">
    <source>
        <dbReference type="Pfam" id="PF13847"/>
    </source>
</evidence>
<proteinExistence type="predicted"/>
<comment type="caution">
    <text evidence="2">The sequence shown here is derived from an EMBL/GenBank/DDBJ whole genome shotgun (WGS) entry which is preliminary data.</text>
</comment>
<dbReference type="CDD" id="cd02440">
    <property type="entry name" value="AdoMet_MTases"/>
    <property type="match status" value="1"/>
</dbReference>
<dbReference type="Proteomes" id="UP000252582">
    <property type="component" value="Unassembled WGS sequence"/>
</dbReference>
<dbReference type="GO" id="GO:0032259">
    <property type="term" value="P:methylation"/>
    <property type="evidence" value="ECO:0007669"/>
    <property type="project" value="UniProtKB-KW"/>
</dbReference>
<reference evidence="2 3" key="1">
    <citation type="submission" date="2018-07" db="EMBL/GenBank/DDBJ databases">
        <title>Genomic Encyclopedia of Type Strains, Phase IV (KMG-IV): sequencing the most valuable type-strain genomes for metagenomic binning, comparative biology and taxonomic classification.</title>
        <authorList>
            <person name="Goeker M."/>
        </authorList>
    </citation>
    <scope>NUCLEOTIDE SEQUENCE [LARGE SCALE GENOMIC DNA]</scope>
    <source>
        <strain evidence="2 3">DSM 25528</strain>
    </source>
</reference>
<keyword evidence="2" id="KW-0489">Methyltransferase</keyword>
<organism evidence="2 3">
    <name type="scientific">Ciceribacter lividus</name>
    <dbReference type="NCBI Taxonomy" id="1197950"/>
    <lineage>
        <taxon>Bacteria</taxon>
        <taxon>Pseudomonadati</taxon>
        <taxon>Pseudomonadota</taxon>
        <taxon>Alphaproteobacteria</taxon>
        <taxon>Hyphomicrobiales</taxon>
        <taxon>Rhizobiaceae</taxon>
        <taxon>Ciceribacter</taxon>
    </lineage>
</organism>
<dbReference type="EMBL" id="QPIX01000001">
    <property type="protein sequence ID" value="RCW28145.1"/>
    <property type="molecule type" value="Genomic_DNA"/>
</dbReference>
<keyword evidence="2" id="KW-0808">Transferase</keyword>
<dbReference type="SUPFAM" id="SSF53335">
    <property type="entry name" value="S-adenosyl-L-methionine-dependent methyltransferases"/>
    <property type="match status" value="1"/>
</dbReference>
<dbReference type="Pfam" id="PF13847">
    <property type="entry name" value="Methyltransf_31"/>
    <property type="match status" value="1"/>
</dbReference>
<dbReference type="InterPro" id="IPR025714">
    <property type="entry name" value="Methyltranfer_dom"/>
</dbReference>
<name>A0A6I7HTK8_9HYPH</name>
<sequence>MRSLEVGCGPGVLASLIAERLSGECFVLGIDRSVKAVAAARASVTAFAFPNALSFRQASAEELALPRT</sequence>
<keyword evidence="3" id="KW-1185">Reference proteome</keyword>